<reference evidence="2 3" key="1">
    <citation type="submission" date="2021-06" db="EMBL/GenBank/DDBJ databases">
        <authorList>
            <person name="Lee D.H."/>
        </authorList>
    </citation>
    <scope>NUCLEOTIDE SEQUENCE [LARGE SCALE GENOMIC DNA]</scope>
    <source>
        <strain evidence="2 3">MMS21-HV4-11</strain>
    </source>
</reference>
<evidence type="ECO:0000256" key="1">
    <source>
        <dbReference type="SAM" id="Phobius"/>
    </source>
</evidence>
<keyword evidence="1" id="KW-0472">Membrane</keyword>
<feature type="transmembrane region" description="Helical" evidence="1">
    <location>
        <begin position="146"/>
        <end position="167"/>
    </location>
</feature>
<organism evidence="2 3">
    <name type="scientific">Reyranella humidisoli</name>
    <dbReference type="NCBI Taxonomy" id="2849149"/>
    <lineage>
        <taxon>Bacteria</taxon>
        <taxon>Pseudomonadati</taxon>
        <taxon>Pseudomonadota</taxon>
        <taxon>Alphaproteobacteria</taxon>
        <taxon>Hyphomicrobiales</taxon>
        <taxon>Reyranellaceae</taxon>
        <taxon>Reyranella</taxon>
    </lineage>
</organism>
<name>A0ABS6IG78_9HYPH</name>
<accession>A0ABS6IG78</accession>
<keyword evidence="1" id="KW-1133">Transmembrane helix</keyword>
<feature type="transmembrane region" description="Helical" evidence="1">
    <location>
        <begin position="281"/>
        <end position="302"/>
    </location>
</feature>
<keyword evidence="1" id="KW-0812">Transmembrane</keyword>
<dbReference type="PANTHER" id="PTHR30472:SF25">
    <property type="entry name" value="ABC TRANSPORTER PERMEASE PROTEIN MJ0876-RELATED"/>
    <property type="match status" value="1"/>
</dbReference>
<dbReference type="Proteomes" id="UP000727907">
    <property type="component" value="Unassembled WGS sequence"/>
</dbReference>
<comment type="caution">
    <text evidence="2">The sequence shown here is derived from an EMBL/GenBank/DDBJ whole genome shotgun (WGS) entry which is preliminary data.</text>
</comment>
<protein>
    <submittedName>
        <fullName evidence="2">Iron ABC transporter permease</fullName>
    </submittedName>
</protein>
<proteinExistence type="predicted"/>
<feature type="transmembrane region" description="Helical" evidence="1">
    <location>
        <begin position="92"/>
        <end position="112"/>
    </location>
</feature>
<feature type="transmembrane region" description="Helical" evidence="1">
    <location>
        <begin position="195"/>
        <end position="216"/>
    </location>
</feature>
<gene>
    <name evidence="2" type="ORF">KQ910_05880</name>
</gene>
<feature type="transmembrane region" description="Helical" evidence="1">
    <location>
        <begin position="118"/>
        <end position="139"/>
    </location>
</feature>
<evidence type="ECO:0000313" key="2">
    <source>
        <dbReference type="EMBL" id="MBU8873283.1"/>
    </source>
</evidence>
<dbReference type="InterPro" id="IPR000522">
    <property type="entry name" value="ABC_transptr_permease_BtuC"/>
</dbReference>
<feature type="transmembrane region" description="Helical" evidence="1">
    <location>
        <begin position="62"/>
        <end position="80"/>
    </location>
</feature>
<dbReference type="CDD" id="cd06550">
    <property type="entry name" value="TM_ABC_iron-siderophores_like"/>
    <property type="match status" value="1"/>
</dbReference>
<dbReference type="PANTHER" id="PTHR30472">
    <property type="entry name" value="FERRIC ENTEROBACTIN TRANSPORT SYSTEM PERMEASE PROTEIN"/>
    <property type="match status" value="1"/>
</dbReference>
<evidence type="ECO:0000313" key="3">
    <source>
        <dbReference type="Proteomes" id="UP000727907"/>
    </source>
</evidence>
<dbReference type="EMBL" id="JAHOPB010000001">
    <property type="protein sequence ID" value="MBU8873283.1"/>
    <property type="molecule type" value="Genomic_DNA"/>
</dbReference>
<keyword evidence="3" id="KW-1185">Reference proteome</keyword>
<feature type="transmembrane region" description="Helical" evidence="1">
    <location>
        <begin position="236"/>
        <end position="269"/>
    </location>
</feature>
<sequence length="336" mass="34477">MRRAGEFRGDPPARGGAAVNRWLILLVVALYLLSLAVGPAWWPWRLGNEVGWAIVWELRVPRATLGLLIGGVLGLSGAVLQGWLRNPLAEPGVIGVSACAGFAAVCAFYSGLAAAFVLALPLAGIAGAGIAVALLMGAVRSGTGTVSLLLMGVAINAIAAALISLVLAMSPNPFAYQEISLWLAGSIVDRDLRYLAIAAPFMIAGAAIVLGAGRWLDALSLGEDTARSLGVETKSLGLRLTLGVGLMVGAATSVAGVIGFVGLIAPHVVRARVDFRPGATLVPSMLVGAALVLIADIAVRLLPTAYELQLGVFTSLVGAPFLVRAVRKARAAWLAA</sequence>
<dbReference type="Pfam" id="PF01032">
    <property type="entry name" value="FecCD"/>
    <property type="match status" value="1"/>
</dbReference>
<feature type="transmembrane region" description="Helical" evidence="1">
    <location>
        <begin position="21"/>
        <end position="42"/>
    </location>
</feature>